<dbReference type="Proteomes" id="UP001160148">
    <property type="component" value="Unassembled WGS sequence"/>
</dbReference>
<comment type="caution">
    <text evidence="2">The sequence shown here is derived from an EMBL/GenBank/DDBJ whole genome shotgun (WGS) entry which is preliminary data.</text>
</comment>
<protein>
    <submittedName>
        <fullName evidence="2">Uncharacterized protein</fullName>
    </submittedName>
</protein>
<feature type="compositionally biased region" description="Low complexity" evidence="1">
    <location>
        <begin position="27"/>
        <end position="42"/>
    </location>
</feature>
<evidence type="ECO:0000256" key="1">
    <source>
        <dbReference type="SAM" id="MobiDB-lite"/>
    </source>
</evidence>
<feature type="compositionally biased region" description="Polar residues" evidence="1">
    <location>
        <begin position="1"/>
        <end position="17"/>
    </location>
</feature>
<sequence>MSNESSNKQLRKYQSSIHRMPQDPKTSHPSNSNSNPGLNSMPKSYANALSGSENNYNNVSVIETLLSKFFLNFTAIINPLMSLLSTVLNKINLP</sequence>
<dbReference type="AlphaFoldDB" id="A0AAV0WIS6"/>
<organism evidence="2 3">
    <name type="scientific">Macrosiphum euphorbiae</name>
    <name type="common">potato aphid</name>
    <dbReference type="NCBI Taxonomy" id="13131"/>
    <lineage>
        <taxon>Eukaryota</taxon>
        <taxon>Metazoa</taxon>
        <taxon>Ecdysozoa</taxon>
        <taxon>Arthropoda</taxon>
        <taxon>Hexapoda</taxon>
        <taxon>Insecta</taxon>
        <taxon>Pterygota</taxon>
        <taxon>Neoptera</taxon>
        <taxon>Paraneoptera</taxon>
        <taxon>Hemiptera</taxon>
        <taxon>Sternorrhyncha</taxon>
        <taxon>Aphidomorpha</taxon>
        <taxon>Aphidoidea</taxon>
        <taxon>Aphididae</taxon>
        <taxon>Macrosiphini</taxon>
        <taxon>Macrosiphum</taxon>
    </lineage>
</organism>
<feature type="region of interest" description="Disordered" evidence="1">
    <location>
        <begin position="1"/>
        <end position="49"/>
    </location>
</feature>
<gene>
    <name evidence="2" type="ORF">MEUPH1_LOCUS11646</name>
</gene>
<evidence type="ECO:0000313" key="3">
    <source>
        <dbReference type="Proteomes" id="UP001160148"/>
    </source>
</evidence>
<name>A0AAV0WIS6_9HEMI</name>
<reference evidence="2 3" key="1">
    <citation type="submission" date="2023-01" db="EMBL/GenBank/DDBJ databases">
        <authorList>
            <person name="Whitehead M."/>
        </authorList>
    </citation>
    <scope>NUCLEOTIDE SEQUENCE [LARGE SCALE GENOMIC DNA]</scope>
</reference>
<evidence type="ECO:0000313" key="2">
    <source>
        <dbReference type="EMBL" id="CAI6355835.1"/>
    </source>
</evidence>
<keyword evidence="3" id="KW-1185">Reference proteome</keyword>
<accession>A0AAV0WIS6</accession>
<proteinExistence type="predicted"/>
<dbReference type="EMBL" id="CARXXK010000002">
    <property type="protein sequence ID" value="CAI6355835.1"/>
    <property type="molecule type" value="Genomic_DNA"/>
</dbReference>